<dbReference type="InterPro" id="IPR002123">
    <property type="entry name" value="Plipid/glycerol_acylTrfase"/>
</dbReference>
<keyword evidence="4" id="KW-0443">Lipid metabolism</keyword>
<comment type="similarity">
    <text evidence="1 4">Belongs to the 1-acyl-sn-glycerol-3-phosphate acyltransferase family.</text>
</comment>
<comment type="catalytic activity">
    <reaction evidence="4">
        <text>a 1-acyl-sn-glycero-3-phosphate + an acyl-CoA = a 1,2-diacyl-sn-glycero-3-phosphate + CoA</text>
        <dbReference type="Rhea" id="RHEA:19709"/>
        <dbReference type="ChEBI" id="CHEBI:57287"/>
        <dbReference type="ChEBI" id="CHEBI:57970"/>
        <dbReference type="ChEBI" id="CHEBI:58342"/>
        <dbReference type="ChEBI" id="CHEBI:58608"/>
        <dbReference type="EC" id="2.3.1.51"/>
    </reaction>
</comment>
<keyword evidence="6" id="KW-1133">Transmembrane helix</keyword>
<dbReference type="GO" id="GO:0016020">
    <property type="term" value="C:membrane"/>
    <property type="evidence" value="ECO:0007669"/>
    <property type="project" value="InterPro"/>
</dbReference>
<evidence type="ECO:0000313" key="8">
    <source>
        <dbReference type="EMBL" id="KAJ8443709.1"/>
    </source>
</evidence>
<dbReference type="InterPro" id="IPR004552">
    <property type="entry name" value="AGP_acyltrans"/>
</dbReference>
<keyword evidence="4" id="KW-1208">Phospholipid metabolism</keyword>
<evidence type="ECO:0000256" key="3">
    <source>
        <dbReference type="ARBA" id="ARBA00023315"/>
    </source>
</evidence>
<evidence type="ECO:0000256" key="4">
    <source>
        <dbReference type="RuleBase" id="RU361267"/>
    </source>
</evidence>
<dbReference type="EMBL" id="JAKOGI010000113">
    <property type="protein sequence ID" value="KAJ8443709.1"/>
    <property type="molecule type" value="Genomic_DNA"/>
</dbReference>
<proteinExistence type="inferred from homology"/>
<keyword evidence="4" id="KW-0594">Phospholipid biosynthesis</keyword>
<name>A0A9Q1KIZ4_9CARY</name>
<organism evidence="8 9">
    <name type="scientific">Carnegiea gigantea</name>
    <dbReference type="NCBI Taxonomy" id="171969"/>
    <lineage>
        <taxon>Eukaryota</taxon>
        <taxon>Viridiplantae</taxon>
        <taxon>Streptophyta</taxon>
        <taxon>Embryophyta</taxon>
        <taxon>Tracheophyta</taxon>
        <taxon>Spermatophyta</taxon>
        <taxon>Magnoliopsida</taxon>
        <taxon>eudicotyledons</taxon>
        <taxon>Gunneridae</taxon>
        <taxon>Pentapetalae</taxon>
        <taxon>Caryophyllales</taxon>
        <taxon>Cactineae</taxon>
        <taxon>Cactaceae</taxon>
        <taxon>Cactoideae</taxon>
        <taxon>Echinocereeae</taxon>
        <taxon>Carnegiea</taxon>
    </lineage>
</organism>
<dbReference type="GO" id="GO:0003841">
    <property type="term" value="F:1-acylglycerol-3-phosphate O-acyltransferase activity"/>
    <property type="evidence" value="ECO:0007669"/>
    <property type="project" value="UniProtKB-UniRule"/>
</dbReference>
<evidence type="ECO:0000256" key="1">
    <source>
        <dbReference type="ARBA" id="ARBA00008655"/>
    </source>
</evidence>
<keyword evidence="6" id="KW-0472">Membrane</keyword>
<feature type="region of interest" description="Disordered" evidence="5">
    <location>
        <begin position="301"/>
        <end position="330"/>
    </location>
</feature>
<dbReference type="GO" id="GO:0005783">
    <property type="term" value="C:endoplasmic reticulum"/>
    <property type="evidence" value="ECO:0007669"/>
    <property type="project" value="TreeGrafter"/>
</dbReference>
<keyword evidence="4" id="KW-0444">Lipid biosynthesis</keyword>
<feature type="transmembrane region" description="Helical" evidence="6">
    <location>
        <begin position="63"/>
        <end position="88"/>
    </location>
</feature>
<dbReference type="SMART" id="SM00563">
    <property type="entry name" value="PlsC"/>
    <property type="match status" value="1"/>
</dbReference>
<dbReference type="PANTHER" id="PTHR10434:SF11">
    <property type="entry name" value="1-ACYL-SN-GLYCEROL-3-PHOSPHATE ACYLTRANSFERASE"/>
    <property type="match status" value="1"/>
</dbReference>
<keyword evidence="6" id="KW-0812">Transmembrane</keyword>
<evidence type="ECO:0000256" key="2">
    <source>
        <dbReference type="ARBA" id="ARBA00022679"/>
    </source>
</evidence>
<dbReference type="Pfam" id="PF01553">
    <property type="entry name" value="Acyltransferase"/>
    <property type="match status" value="1"/>
</dbReference>
<dbReference type="CDD" id="cd07989">
    <property type="entry name" value="LPLAT_AGPAT-like"/>
    <property type="match status" value="1"/>
</dbReference>
<keyword evidence="3 4" id="KW-0012">Acyltransferase</keyword>
<comment type="domain">
    <text evidence="4">The HXXXXD motif is essential for acyltransferase activity and may constitute the binding site for the phosphate moiety of the glycerol-3-phosphate.</text>
</comment>
<evidence type="ECO:0000256" key="5">
    <source>
        <dbReference type="SAM" id="MobiDB-lite"/>
    </source>
</evidence>
<accession>A0A9Q1KIZ4</accession>
<protein>
    <recommendedName>
        <fullName evidence="4">1-acyl-sn-glycerol-3-phosphate acyltransferase</fullName>
        <ecNumber evidence="4">2.3.1.51</ecNumber>
    </recommendedName>
</protein>
<dbReference type="OrthoDB" id="202234at2759"/>
<feature type="domain" description="Phospholipid/glycerol acyltransferase" evidence="7">
    <location>
        <begin position="129"/>
        <end position="244"/>
    </location>
</feature>
<reference evidence="8" key="1">
    <citation type="submission" date="2022-04" db="EMBL/GenBank/DDBJ databases">
        <title>Carnegiea gigantea Genome sequencing and assembly v2.</title>
        <authorList>
            <person name="Copetti D."/>
            <person name="Sanderson M.J."/>
            <person name="Burquez A."/>
            <person name="Wojciechowski M.F."/>
        </authorList>
    </citation>
    <scope>NUCLEOTIDE SEQUENCE</scope>
    <source>
        <strain evidence="8">SGP5-SGP5p</strain>
        <tissue evidence="8">Aerial part</tissue>
    </source>
</reference>
<dbReference type="NCBIfam" id="TIGR00530">
    <property type="entry name" value="AGP_acyltrn"/>
    <property type="match status" value="1"/>
</dbReference>
<sequence>MMEFGGIGSILRNRRLESYFDTNPGSKSEERYSTKAVQEVVKQPKAAEVFVEDDGWFSVLLSWIRIVTGFVTMMVTTFVWAIIMLVLLPWPYERVRQGNIYGHVTGRLMMWILGNPIKIEGMEYSDERAIFISNHASPIDIFLIMWLTPTGTVGIAKKEIIWYPLIGQLYLLANHLRIDRSNPTAAIESLKEAARAVVKNNLSLIIFPEGTRSKNGRLLPFKKGFVHLALQTRLPIVPIVMTGTHKAWKKGSLHVRPAPITVKYLPPIKTDNWTQDKINEYVDLVHDAYVKQLPEAQKPVVSEAQNQNKAHPWEEARRGRECTRTNRGGEGCSSHCRSLDSRVIKCRHRLFSFLNSEFAKN</sequence>
<dbReference type="Proteomes" id="UP001153076">
    <property type="component" value="Unassembled WGS sequence"/>
</dbReference>
<dbReference type="PANTHER" id="PTHR10434">
    <property type="entry name" value="1-ACYL-SN-GLYCEROL-3-PHOSPHATE ACYLTRANSFERASE"/>
    <property type="match status" value="1"/>
</dbReference>
<feature type="compositionally biased region" description="Basic and acidic residues" evidence="5">
    <location>
        <begin position="311"/>
        <end position="324"/>
    </location>
</feature>
<evidence type="ECO:0000259" key="7">
    <source>
        <dbReference type="SMART" id="SM00563"/>
    </source>
</evidence>
<keyword evidence="9" id="KW-1185">Reference proteome</keyword>
<evidence type="ECO:0000256" key="6">
    <source>
        <dbReference type="SAM" id="Phobius"/>
    </source>
</evidence>
<dbReference type="GO" id="GO:0006654">
    <property type="term" value="P:phosphatidic acid biosynthetic process"/>
    <property type="evidence" value="ECO:0007669"/>
    <property type="project" value="TreeGrafter"/>
</dbReference>
<dbReference type="EC" id="2.3.1.51" evidence="4"/>
<gene>
    <name evidence="8" type="ORF">Cgig2_029614</name>
</gene>
<keyword evidence="2 4" id="KW-0808">Transferase</keyword>
<evidence type="ECO:0000313" key="9">
    <source>
        <dbReference type="Proteomes" id="UP001153076"/>
    </source>
</evidence>
<comment type="caution">
    <text evidence="8">The sequence shown here is derived from an EMBL/GenBank/DDBJ whole genome shotgun (WGS) entry which is preliminary data.</text>
</comment>
<dbReference type="SUPFAM" id="SSF69593">
    <property type="entry name" value="Glycerol-3-phosphate (1)-acyltransferase"/>
    <property type="match status" value="1"/>
</dbReference>
<dbReference type="AlphaFoldDB" id="A0A9Q1KIZ4"/>